<organism evidence="1 2">
    <name type="scientific">Eretmocerus hayati</name>
    <dbReference type="NCBI Taxonomy" id="131215"/>
    <lineage>
        <taxon>Eukaryota</taxon>
        <taxon>Metazoa</taxon>
        <taxon>Ecdysozoa</taxon>
        <taxon>Arthropoda</taxon>
        <taxon>Hexapoda</taxon>
        <taxon>Insecta</taxon>
        <taxon>Pterygota</taxon>
        <taxon>Neoptera</taxon>
        <taxon>Endopterygota</taxon>
        <taxon>Hymenoptera</taxon>
        <taxon>Apocrita</taxon>
        <taxon>Proctotrupomorpha</taxon>
        <taxon>Chalcidoidea</taxon>
        <taxon>Aphelinidae</taxon>
        <taxon>Aphelininae</taxon>
        <taxon>Eretmocerus</taxon>
    </lineage>
</organism>
<comment type="caution">
    <text evidence="1">The sequence shown here is derived from an EMBL/GenBank/DDBJ whole genome shotgun (WGS) entry which is preliminary data.</text>
</comment>
<sequence>MLRILRCWKGSIHTPCLTKLSKRHYMKVSEQMELLLKKSDQIPRDYTIIYREVSQTMPSFMYHTINFVTCTALSTIAVMMYKEKPYFRDEEPPEGVPIVVTNPGEAVVAFVFGALVVAITQVMRKRYPMRIYYNDKKKSYRVIFIGRIPFTQEFYEFPQKTVSYCRRDSLIPWHKVLFNANGRKIFLFEDKFRATSDLYQMMEPGEYLD</sequence>
<reference evidence="1" key="1">
    <citation type="submission" date="2023-04" db="EMBL/GenBank/DDBJ databases">
        <title>A chromosome-level genome assembly of the parasitoid wasp Eretmocerus hayati.</title>
        <authorList>
            <person name="Zhong Y."/>
            <person name="Liu S."/>
            <person name="Liu Y."/>
        </authorList>
    </citation>
    <scope>NUCLEOTIDE SEQUENCE</scope>
    <source>
        <strain evidence="1">ZJU_SS_LIU_2023</strain>
    </source>
</reference>
<gene>
    <name evidence="1" type="ORF">QAD02_022482</name>
</gene>
<keyword evidence="2" id="KW-1185">Reference proteome</keyword>
<evidence type="ECO:0000313" key="1">
    <source>
        <dbReference type="EMBL" id="KAJ8686688.1"/>
    </source>
</evidence>
<proteinExistence type="predicted"/>
<dbReference type="Proteomes" id="UP001239111">
    <property type="component" value="Chromosome 1"/>
</dbReference>
<accession>A0ACC2PU96</accession>
<protein>
    <submittedName>
        <fullName evidence="1">Uncharacterized protein</fullName>
    </submittedName>
</protein>
<evidence type="ECO:0000313" key="2">
    <source>
        <dbReference type="Proteomes" id="UP001239111"/>
    </source>
</evidence>
<name>A0ACC2PU96_9HYME</name>
<dbReference type="EMBL" id="CM056741">
    <property type="protein sequence ID" value="KAJ8686688.1"/>
    <property type="molecule type" value="Genomic_DNA"/>
</dbReference>